<dbReference type="InterPro" id="IPR006311">
    <property type="entry name" value="TAT_signal"/>
</dbReference>
<feature type="signal peptide" evidence="4">
    <location>
        <begin position="1"/>
        <end position="28"/>
    </location>
</feature>
<evidence type="ECO:0000256" key="1">
    <source>
        <dbReference type="ARBA" id="ARBA00004418"/>
    </source>
</evidence>
<evidence type="ECO:0000313" key="6">
    <source>
        <dbReference type="EMBL" id="SCZ72248.1"/>
    </source>
</evidence>
<organism evidence="6 7">
    <name type="scientific">Epibacterium ulvae</name>
    <dbReference type="NCBI Taxonomy" id="1156985"/>
    <lineage>
        <taxon>Bacteria</taxon>
        <taxon>Pseudomonadati</taxon>
        <taxon>Pseudomonadota</taxon>
        <taxon>Alphaproteobacteria</taxon>
        <taxon>Rhodobacterales</taxon>
        <taxon>Roseobacteraceae</taxon>
        <taxon>Epibacterium</taxon>
    </lineage>
</organism>
<dbReference type="SUPFAM" id="SSF53850">
    <property type="entry name" value="Periplasmic binding protein-like II"/>
    <property type="match status" value="1"/>
</dbReference>
<dbReference type="PROSITE" id="PS51318">
    <property type="entry name" value="TAT"/>
    <property type="match status" value="1"/>
</dbReference>
<feature type="chain" id="PRO_5011437449" evidence="4">
    <location>
        <begin position="29"/>
        <end position="286"/>
    </location>
</feature>
<keyword evidence="3 4" id="KW-0732">Signal</keyword>
<dbReference type="Proteomes" id="UP000198767">
    <property type="component" value="Unassembled WGS sequence"/>
</dbReference>
<name>A0A1G5REC6_9RHOB</name>
<reference evidence="6 7" key="1">
    <citation type="submission" date="2016-10" db="EMBL/GenBank/DDBJ databases">
        <authorList>
            <person name="de Groot N.N."/>
        </authorList>
    </citation>
    <scope>NUCLEOTIDE SEQUENCE [LARGE SCALE GENOMIC DNA]</scope>
    <source>
        <strain evidence="6 7">U95</strain>
    </source>
</reference>
<dbReference type="PANTHER" id="PTHR30290:SF38">
    <property type="entry name" value="D,D-DIPEPTIDE-BINDING PERIPLASMIC PROTEIN DDPA-RELATED"/>
    <property type="match status" value="1"/>
</dbReference>
<feature type="domain" description="Solute-binding protein family 5" evidence="5">
    <location>
        <begin position="68"/>
        <end position="236"/>
    </location>
</feature>
<accession>A0A1G5REC6</accession>
<gene>
    <name evidence="6" type="ORF">SAMN04488118_1148</name>
</gene>
<evidence type="ECO:0000313" key="7">
    <source>
        <dbReference type="Proteomes" id="UP000198767"/>
    </source>
</evidence>
<dbReference type="Gene3D" id="3.40.190.10">
    <property type="entry name" value="Periplasmic binding protein-like II"/>
    <property type="match status" value="1"/>
</dbReference>
<dbReference type="OrthoDB" id="9803988at2"/>
<proteinExistence type="inferred from homology"/>
<protein>
    <submittedName>
        <fullName evidence="6">Extracellular solute-binding protein, family 5 Middle</fullName>
    </submittedName>
</protein>
<dbReference type="InterPro" id="IPR039424">
    <property type="entry name" value="SBP_5"/>
</dbReference>
<dbReference type="RefSeq" id="WP_090220872.1">
    <property type="nucleotide sequence ID" value="NZ_FMWG01000014.1"/>
</dbReference>
<dbReference type="InterPro" id="IPR000914">
    <property type="entry name" value="SBP_5_dom"/>
</dbReference>
<comment type="subcellular location">
    <subcellularLocation>
        <location evidence="1">Periplasm</location>
    </subcellularLocation>
</comment>
<evidence type="ECO:0000256" key="4">
    <source>
        <dbReference type="SAM" id="SignalP"/>
    </source>
</evidence>
<keyword evidence="7" id="KW-1185">Reference proteome</keyword>
<dbReference type="STRING" id="1156985.SAMN04488118_1148"/>
<dbReference type="AlphaFoldDB" id="A0A1G5REC6"/>
<comment type="similarity">
    <text evidence="2">Belongs to the bacterial solute-binding protein 5 family.</text>
</comment>
<dbReference type="EMBL" id="FMWG01000014">
    <property type="protein sequence ID" value="SCZ72248.1"/>
    <property type="molecule type" value="Genomic_DNA"/>
</dbReference>
<evidence type="ECO:0000259" key="5">
    <source>
        <dbReference type="Pfam" id="PF00496"/>
    </source>
</evidence>
<dbReference type="Pfam" id="PF00496">
    <property type="entry name" value="SBP_bac_5"/>
    <property type="match status" value="1"/>
</dbReference>
<evidence type="ECO:0000256" key="3">
    <source>
        <dbReference type="ARBA" id="ARBA00022729"/>
    </source>
</evidence>
<dbReference type="GO" id="GO:1904680">
    <property type="term" value="F:peptide transmembrane transporter activity"/>
    <property type="evidence" value="ECO:0007669"/>
    <property type="project" value="TreeGrafter"/>
</dbReference>
<evidence type="ECO:0000256" key="2">
    <source>
        <dbReference type="ARBA" id="ARBA00005695"/>
    </source>
</evidence>
<dbReference type="GO" id="GO:0015833">
    <property type="term" value="P:peptide transport"/>
    <property type="evidence" value="ECO:0007669"/>
    <property type="project" value="TreeGrafter"/>
</dbReference>
<dbReference type="PANTHER" id="PTHR30290">
    <property type="entry name" value="PERIPLASMIC BINDING COMPONENT OF ABC TRANSPORTER"/>
    <property type="match status" value="1"/>
</dbReference>
<sequence length="286" mass="31314">MTRLDRRALFTSGAAAALLAATGASVHATPKSGGVLRLAVPRDGDVMGQVARWAVYDALTEIGPDGVVRGELAESWTSSMDARVWTFQLRKDVMFHSGRSLTSADVEASLLRAPLSEGEVLGIWCDDTHVLRLELDRPNPHLPYLLADQTHVITADGVAVDPLDQADGTGLYRVVRAKEARHFRAERQLTHYKDGHAGWFEAVEIIVIPDENTRAEALRDGFVDVAALPKPDPLRSQRSVFFYPSSHDVAFAVDETVGLPRQIGTGAILDDGRLAERWWMGADRPS</sequence>